<gene>
    <name evidence="5" type="ORF">EII35_08805</name>
</gene>
<dbReference type="OrthoDB" id="3732647at2"/>
<dbReference type="AlphaFoldDB" id="A0A3P1WRU9"/>
<dbReference type="PANTHER" id="PTHR33941">
    <property type="entry name" value="PROPANEDIOL UTILIZATION PROTEIN PDUA"/>
    <property type="match status" value="1"/>
</dbReference>
<organism evidence="5 6">
    <name type="scientific">Arachnia propionica</name>
    <dbReference type="NCBI Taxonomy" id="1750"/>
    <lineage>
        <taxon>Bacteria</taxon>
        <taxon>Bacillati</taxon>
        <taxon>Actinomycetota</taxon>
        <taxon>Actinomycetes</taxon>
        <taxon>Propionibacteriales</taxon>
        <taxon>Propionibacteriaceae</taxon>
        <taxon>Arachnia</taxon>
    </lineage>
</organism>
<comment type="similarity">
    <text evidence="3">Belongs to the bacterial microcompartments protein family.</text>
</comment>
<dbReference type="Gene3D" id="3.30.70.1710">
    <property type="match status" value="1"/>
</dbReference>
<dbReference type="SMART" id="SM00877">
    <property type="entry name" value="BMC"/>
    <property type="match status" value="1"/>
</dbReference>
<evidence type="ECO:0000313" key="6">
    <source>
        <dbReference type="Proteomes" id="UP000280935"/>
    </source>
</evidence>
<dbReference type="Proteomes" id="UP000280935">
    <property type="component" value="Unassembled WGS sequence"/>
</dbReference>
<feature type="domain" description="BMC" evidence="4">
    <location>
        <begin position="3"/>
        <end position="88"/>
    </location>
</feature>
<dbReference type="InterPro" id="IPR037233">
    <property type="entry name" value="CcmK-like_sf"/>
</dbReference>
<evidence type="ECO:0000313" key="5">
    <source>
        <dbReference type="EMBL" id="RRD49352.1"/>
    </source>
</evidence>
<dbReference type="PROSITE" id="PS51930">
    <property type="entry name" value="BMC_2"/>
    <property type="match status" value="1"/>
</dbReference>
<dbReference type="InterPro" id="IPR050575">
    <property type="entry name" value="BMC_shell"/>
</dbReference>
<comment type="subcellular location">
    <subcellularLocation>
        <location evidence="1">Bacterial microcompartment</location>
    </subcellularLocation>
</comment>
<keyword evidence="2" id="KW-1283">Bacterial microcompartment</keyword>
<dbReference type="SUPFAM" id="SSF143414">
    <property type="entry name" value="CcmK-like"/>
    <property type="match status" value="1"/>
</dbReference>
<dbReference type="EMBL" id="RQYT01000018">
    <property type="protein sequence ID" value="RRD49352.1"/>
    <property type="molecule type" value="Genomic_DNA"/>
</dbReference>
<evidence type="ECO:0000256" key="1">
    <source>
        <dbReference type="ARBA" id="ARBA00024322"/>
    </source>
</evidence>
<dbReference type="PANTHER" id="PTHR33941:SF11">
    <property type="entry name" value="BACTERIAL MICROCOMPARTMENT SHELL PROTEIN PDUJ"/>
    <property type="match status" value="1"/>
</dbReference>
<proteinExistence type="inferred from homology"/>
<dbReference type="RefSeq" id="WP_125228096.1">
    <property type="nucleotide sequence ID" value="NZ_RQYT01000018.1"/>
</dbReference>
<reference evidence="5 6" key="1">
    <citation type="submission" date="2018-11" db="EMBL/GenBank/DDBJ databases">
        <title>Genomes From Bacteria Associated with the Canine Oral Cavity: a Test Case for Automated Genome-Based Taxonomic Assignment.</title>
        <authorList>
            <person name="Coil D.A."/>
            <person name="Jospin G."/>
            <person name="Darling A.E."/>
            <person name="Wallis C."/>
            <person name="Davis I.J."/>
            <person name="Harris S."/>
            <person name="Eisen J.A."/>
            <person name="Holcombe L.J."/>
            <person name="O'Flynn C."/>
        </authorList>
    </citation>
    <scope>NUCLEOTIDE SEQUENCE [LARGE SCALE GENOMIC DNA]</scope>
    <source>
        <strain evidence="5 6">OH2822_COT-296</strain>
    </source>
</reference>
<evidence type="ECO:0000256" key="3">
    <source>
        <dbReference type="PROSITE-ProRule" id="PRU01278"/>
    </source>
</evidence>
<dbReference type="CDD" id="cd07045">
    <property type="entry name" value="BMC_CcmK_like"/>
    <property type="match status" value="1"/>
</dbReference>
<evidence type="ECO:0000259" key="4">
    <source>
        <dbReference type="PROSITE" id="PS51930"/>
    </source>
</evidence>
<accession>A0A3P1WRU9</accession>
<evidence type="ECO:0000256" key="2">
    <source>
        <dbReference type="ARBA" id="ARBA00024446"/>
    </source>
</evidence>
<dbReference type="Pfam" id="PF00936">
    <property type="entry name" value="BMC"/>
    <property type="match status" value="1"/>
</dbReference>
<dbReference type="InterPro" id="IPR000249">
    <property type="entry name" value="BMC_dom"/>
</dbReference>
<sequence length="104" mass="10422">MQALGSIEVVGLVAGIEAADVACKAANVRLVGYELAKGGGYVAIKVMGDVGAVKAAIDAAETAAARLGRVVSTLVIPRPSEQLETLVFSPTTVGPGRDGDQQGS</sequence>
<comment type="caution">
    <text evidence="5">The sequence shown here is derived from an EMBL/GenBank/DDBJ whole genome shotgun (WGS) entry which is preliminary data.</text>
</comment>
<dbReference type="InterPro" id="IPR044872">
    <property type="entry name" value="CcmK/CsoS1_BMC"/>
</dbReference>
<dbReference type="GO" id="GO:0031469">
    <property type="term" value="C:bacterial microcompartment"/>
    <property type="evidence" value="ECO:0007669"/>
    <property type="project" value="UniProtKB-SubCell"/>
</dbReference>
<name>A0A3P1WRU9_9ACTN</name>
<protein>
    <submittedName>
        <fullName evidence="5">BMC domain-containing protein</fullName>
    </submittedName>
</protein>